<name>A0A7G9T6N6_9LACO</name>
<feature type="transmembrane region" description="Helical" evidence="1">
    <location>
        <begin position="339"/>
        <end position="359"/>
    </location>
</feature>
<feature type="transmembrane region" description="Helical" evidence="1">
    <location>
        <begin position="125"/>
        <end position="142"/>
    </location>
</feature>
<feature type="transmembrane region" description="Helical" evidence="1">
    <location>
        <begin position="211"/>
        <end position="231"/>
    </location>
</feature>
<dbReference type="EMBL" id="CP060724">
    <property type="protein sequence ID" value="QNN75761.1"/>
    <property type="molecule type" value="Genomic_DNA"/>
</dbReference>
<feature type="transmembrane region" description="Helical" evidence="1">
    <location>
        <begin position="257"/>
        <end position="277"/>
    </location>
</feature>
<protein>
    <submittedName>
        <fullName evidence="2">EpsG family protein</fullName>
    </submittedName>
</protein>
<dbReference type="RefSeq" id="WP_187529593.1">
    <property type="nucleotide sequence ID" value="NZ_CP060724.1"/>
</dbReference>
<feature type="transmembrane region" description="Helical" evidence="1">
    <location>
        <begin position="149"/>
        <end position="167"/>
    </location>
</feature>
<keyword evidence="3" id="KW-1185">Reference proteome</keyword>
<evidence type="ECO:0000313" key="3">
    <source>
        <dbReference type="Proteomes" id="UP000515800"/>
    </source>
</evidence>
<feature type="transmembrane region" description="Helical" evidence="1">
    <location>
        <begin position="42"/>
        <end position="59"/>
    </location>
</feature>
<evidence type="ECO:0000256" key="1">
    <source>
        <dbReference type="SAM" id="Phobius"/>
    </source>
</evidence>
<evidence type="ECO:0000313" key="2">
    <source>
        <dbReference type="EMBL" id="QNN75761.1"/>
    </source>
</evidence>
<dbReference type="AlphaFoldDB" id="A0A7G9T6N6"/>
<proteinExistence type="predicted"/>
<feature type="transmembrane region" description="Helical" evidence="1">
    <location>
        <begin position="289"/>
        <end position="307"/>
    </location>
</feature>
<feature type="transmembrane region" description="Helical" evidence="1">
    <location>
        <begin position="173"/>
        <end position="199"/>
    </location>
</feature>
<accession>A0A7G9T6N6</accession>
<feature type="transmembrane region" description="Helical" evidence="1">
    <location>
        <begin position="313"/>
        <end position="332"/>
    </location>
</feature>
<gene>
    <name evidence="2" type="ORF">H9L19_02545</name>
</gene>
<keyword evidence="1" id="KW-0812">Transmembrane</keyword>
<dbReference type="InterPro" id="IPR049458">
    <property type="entry name" value="EpsG-like"/>
</dbReference>
<dbReference type="Proteomes" id="UP000515800">
    <property type="component" value="Chromosome"/>
</dbReference>
<keyword evidence="1" id="KW-1133">Transmembrane helix</keyword>
<feature type="transmembrane region" description="Helical" evidence="1">
    <location>
        <begin position="5"/>
        <end position="22"/>
    </location>
</feature>
<dbReference type="KEGG" id="wdi:H9L19_02545"/>
<feature type="transmembrane region" description="Helical" evidence="1">
    <location>
        <begin position="102"/>
        <end position="119"/>
    </location>
</feature>
<organism evidence="2 3">
    <name type="scientific">Weissella diestrammenae</name>
    <dbReference type="NCBI Taxonomy" id="1162633"/>
    <lineage>
        <taxon>Bacteria</taxon>
        <taxon>Bacillati</taxon>
        <taxon>Bacillota</taxon>
        <taxon>Bacilli</taxon>
        <taxon>Lactobacillales</taxon>
        <taxon>Lactobacillaceae</taxon>
        <taxon>Weissella</taxon>
    </lineage>
</organism>
<sequence length="375" mass="43245">MVPYYVLFLILISVGFVNWLMYFSFDARNGQIDQTVAYERRYTVYLCFCGLCLILFAGLRGGEVGTDTGTYQGVFENRSMYMEPGFVWLQNTVAQLGLNFDGFKVVVSALTIAPILWVIRQLSPYKLFSLYLFIAMYLYLYSFNIMRQYLAMSVVVISVYILAKMLLSRLWQYTMFAITAYLAFNFHRSSIIFIPFLFLATIKTSFRQRQMLLWVALLILVCLPPISMSMLERIPGVNYIFKLYDPSEFFAADRESAARYLIAFGKGGILWPLLYLNRQVTFPNRTSRVLYQMGLGLLFAYALKFNAPALTRMMQYADALLVIILPVLIATLESKVWRTLLLGLITLFFLINLFFGFYMNVGGIVPYYSGDIVSY</sequence>
<dbReference type="Pfam" id="PF14897">
    <property type="entry name" value="EpsG"/>
    <property type="match status" value="1"/>
</dbReference>
<reference evidence="2 3" key="1">
    <citation type="submission" date="2020-08" db="EMBL/GenBank/DDBJ databases">
        <title>Genome sequence of Weissella diestrammenae KACC 16890T.</title>
        <authorList>
            <person name="Hyun D.-W."/>
            <person name="Bae J.-W."/>
        </authorList>
    </citation>
    <scope>NUCLEOTIDE SEQUENCE [LARGE SCALE GENOMIC DNA]</scope>
    <source>
        <strain evidence="2 3">KACC 16890</strain>
    </source>
</reference>
<keyword evidence="1" id="KW-0472">Membrane</keyword>